<dbReference type="InterPro" id="IPR029063">
    <property type="entry name" value="SAM-dependent_MTases_sf"/>
</dbReference>
<dbReference type="Gene3D" id="3.40.50.150">
    <property type="entry name" value="Vaccinia Virus protein VP39"/>
    <property type="match status" value="1"/>
</dbReference>
<organism evidence="2 3">
    <name type="scientific">Candidatus Taylorbacteria bacterium RIFCSPHIGHO2_02_FULL_43_32b</name>
    <dbReference type="NCBI Taxonomy" id="1802306"/>
    <lineage>
        <taxon>Bacteria</taxon>
        <taxon>Candidatus Tayloriibacteriota</taxon>
    </lineage>
</organism>
<dbReference type="SUPFAM" id="SSF53335">
    <property type="entry name" value="S-adenosyl-L-methionine-dependent methyltransferases"/>
    <property type="match status" value="1"/>
</dbReference>
<evidence type="ECO:0000313" key="2">
    <source>
        <dbReference type="EMBL" id="OHA24491.1"/>
    </source>
</evidence>
<dbReference type="STRING" id="1802306.A3C72_00895"/>
<dbReference type="Gene3D" id="3.90.79.10">
    <property type="entry name" value="Nucleoside Triphosphate Pyrophosphohydrolase"/>
    <property type="match status" value="1"/>
</dbReference>
<protein>
    <recommendedName>
        <fullName evidence="1">Nudix hydrolase domain-containing protein</fullName>
    </recommendedName>
</protein>
<dbReference type="Pfam" id="PF00293">
    <property type="entry name" value="NUDIX"/>
    <property type="match status" value="1"/>
</dbReference>
<evidence type="ECO:0000259" key="1">
    <source>
        <dbReference type="PROSITE" id="PS51462"/>
    </source>
</evidence>
<accession>A0A1G2MN88</accession>
<dbReference type="Proteomes" id="UP000177130">
    <property type="component" value="Unassembled WGS sequence"/>
</dbReference>
<feature type="domain" description="Nudix hydrolase" evidence="1">
    <location>
        <begin position="34"/>
        <end position="201"/>
    </location>
</feature>
<dbReference type="SUPFAM" id="SSF55811">
    <property type="entry name" value="Nudix"/>
    <property type="match status" value="1"/>
</dbReference>
<dbReference type="InterPro" id="IPR015797">
    <property type="entry name" value="NUDIX_hydrolase-like_dom_sf"/>
</dbReference>
<proteinExistence type="predicted"/>
<gene>
    <name evidence="2" type="ORF">A3C72_00895</name>
</gene>
<reference evidence="2 3" key="1">
    <citation type="journal article" date="2016" name="Nat. Commun.">
        <title>Thousands of microbial genomes shed light on interconnected biogeochemical processes in an aquifer system.</title>
        <authorList>
            <person name="Anantharaman K."/>
            <person name="Brown C.T."/>
            <person name="Hug L.A."/>
            <person name="Sharon I."/>
            <person name="Castelle C.J."/>
            <person name="Probst A.J."/>
            <person name="Thomas B.C."/>
            <person name="Singh A."/>
            <person name="Wilkins M.J."/>
            <person name="Karaoz U."/>
            <person name="Brodie E.L."/>
            <person name="Williams K.H."/>
            <person name="Hubbard S.S."/>
            <person name="Banfield J.F."/>
        </authorList>
    </citation>
    <scope>NUCLEOTIDE SEQUENCE [LARGE SCALE GENOMIC DNA]</scope>
</reference>
<comment type="caution">
    <text evidence="2">The sequence shown here is derived from an EMBL/GenBank/DDBJ whole genome shotgun (WGS) entry which is preliminary data.</text>
</comment>
<name>A0A1G2MN88_9BACT</name>
<sequence>MSEDELATYKKIYALPEFEHEESVSSKFMELCKRTHYFVVIAIYNPKKEILLIRDFNKAIGWELPGGYVNDRESIEEAINRIALNETGLSLDEVAPVAILKNIFKCGYDKVSHFGIALMALSREDVKAYPKNIQAYFTCSSSEKIAYQNDKILSLVHKHLSDKACQPPFEEIDSAKKYSLPYVLHRHVIKRIGNISSRKIESAIFDLIEGAPKSILDASCGENTIINELYNKYRPDICIGNDISWKSIMLIKKRNSAVLFTNHNVLELPYRYKFDLVPPFRSQLGHLVIEL</sequence>
<evidence type="ECO:0000313" key="3">
    <source>
        <dbReference type="Proteomes" id="UP000177130"/>
    </source>
</evidence>
<dbReference type="InterPro" id="IPR000086">
    <property type="entry name" value="NUDIX_hydrolase_dom"/>
</dbReference>
<dbReference type="PROSITE" id="PS51462">
    <property type="entry name" value="NUDIX"/>
    <property type="match status" value="1"/>
</dbReference>
<dbReference type="EMBL" id="MHRK01000009">
    <property type="protein sequence ID" value="OHA24491.1"/>
    <property type="molecule type" value="Genomic_DNA"/>
</dbReference>
<dbReference type="AlphaFoldDB" id="A0A1G2MN88"/>
<dbReference type="CDD" id="cd02883">
    <property type="entry name" value="NUDIX_Hydrolase"/>
    <property type="match status" value="1"/>
</dbReference>